<feature type="signal peptide" evidence="1">
    <location>
        <begin position="1"/>
        <end position="26"/>
    </location>
</feature>
<evidence type="ECO:0008006" key="4">
    <source>
        <dbReference type="Google" id="ProtNLM"/>
    </source>
</evidence>
<dbReference type="RefSeq" id="WP_093144138.1">
    <property type="nucleotide sequence ID" value="NZ_BMWO01000003.1"/>
</dbReference>
<reference evidence="2 3" key="1">
    <citation type="submission" date="2016-10" db="EMBL/GenBank/DDBJ databases">
        <authorList>
            <person name="de Groot N.N."/>
        </authorList>
    </citation>
    <scope>NUCLEOTIDE SEQUENCE [LARGE SCALE GENOMIC DNA]</scope>
    <source>
        <strain evidence="2 3">DSM 16195</strain>
    </source>
</reference>
<evidence type="ECO:0000313" key="3">
    <source>
        <dbReference type="Proteomes" id="UP000199321"/>
    </source>
</evidence>
<proteinExistence type="predicted"/>
<sequence>MKRILRNFLMLFFATALLLFISCDTKDDESTTANFSSENSERAVQVDGIAEGSYAILERGYVENEQGPTPKTMSSLFPDCTTVEIVLTGDGGTIVIDFGDECELNNGAVVSGKISMIFGAFVNGTRTISYTFDNYTYNGNGVEGGGEILREIANQNGNPQSTVNESIVVSFPSVNITASRTGMRVVEWTEGFFNGNWFDNVFEITGNWQTTFSNGFSRSGEVTQALIRELSCQYIVSGRLVVTQNNESGEFDWGDGTCDNQATFTYNGEVYPITL</sequence>
<name>A0A1G7GFZ5_9FLAO</name>
<gene>
    <name evidence="2" type="ORF">SAMN05421855_103114</name>
</gene>
<accession>A0A1G7GFZ5</accession>
<organism evidence="2 3">
    <name type="scientific">Ulvibacter litoralis</name>
    <dbReference type="NCBI Taxonomy" id="227084"/>
    <lineage>
        <taxon>Bacteria</taxon>
        <taxon>Pseudomonadati</taxon>
        <taxon>Bacteroidota</taxon>
        <taxon>Flavobacteriia</taxon>
        <taxon>Flavobacteriales</taxon>
        <taxon>Flavobacteriaceae</taxon>
        <taxon>Ulvibacter</taxon>
    </lineage>
</organism>
<dbReference type="STRING" id="227084.SAMN05421855_103114"/>
<keyword evidence="3" id="KW-1185">Reference proteome</keyword>
<evidence type="ECO:0000256" key="1">
    <source>
        <dbReference type="SAM" id="SignalP"/>
    </source>
</evidence>
<keyword evidence="1" id="KW-0732">Signal</keyword>
<dbReference type="Proteomes" id="UP000199321">
    <property type="component" value="Unassembled WGS sequence"/>
</dbReference>
<dbReference type="AlphaFoldDB" id="A0A1G7GFZ5"/>
<feature type="chain" id="PRO_5011614688" description="Lipoprotein" evidence="1">
    <location>
        <begin position="27"/>
        <end position="275"/>
    </location>
</feature>
<protein>
    <recommendedName>
        <fullName evidence="4">Lipoprotein</fullName>
    </recommendedName>
</protein>
<dbReference type="PROSITE" id="PS51257">
    <property type="entry name" value="PROKAR_LIPOPROTEIN"/>
    <property type="match status" value="1"/>
</dbReference>
<evidence type="ECO:0000313" key="2">
    <source>
        <dbReference type="EMBL" id="SDE87031.1"/>
    </source>
</evidence>
<dbReference type="EMBL" id="FNBA01000003">
    <property type="protein sequence ID" value="SDE87031.1"/>
    <property type="molecule type" value="Genomic_DNA"/>
</dbReference>